<keyword evidence="1" id="KW-0378">Hydrolase</keyword>
<name>A0A432ZNY0_9GAMM</name>
<dbReference type="AlphaFoldDB" id="A0A432ZNY0"/>
<dbReference type="PIRSF" id="PIRSF037442">
    <property type="entry name" value="UCP037442_abhydr"/>
    <property type="match status" value="1"/>
</dbReference>
<comment type="caution">
    <text evidence="1">The sequence shown here is derived from an EMBL/GenBank/DDBJ whole genome shotgun (WGS) entry which is preliminary data.</text>
</comment>
<dbReference type="RefSeq" id="WP_126825662.1">
    <property type="nucleotide sequence ID" value="NZ_PIQG01000001.1"/>
</dbReference>
<reference evidence="1 2" key="1">
    <citation type="journal article" date="2011" name="Front. Microbiol.">
        <title>Genomic signatures of strain selection and enhancement in Bacillus atrophaeus var. globigii, a historical biowarfare simulant.</title>
        <authorList>
            <person name="Gibbons H.S."/>
            <person name="Broomall S.M."/>
            <person name="McNew L.A."/>
            <person name="Daligault H."/>
            <person name="Chapman C."/>
            <person name="Bruce D."/>
            <person name="Karavis M."/>
            <person name="Krepps M."/>
            <person name="McGregor P.A."/>
            <person name="Hong C."/>
            <person name="Park K.H."/>
            <person name="Akmal A."/>
            <person name="Feldman A."/>
            <person name="Lin J.S."/>
            <person name="Chang W.E."/>
            <person name="Higgs B.W."/>
            <person name="Demirev P."/>
            <person name="Lindquist J."/>
            <person name="Liem A."/>
            <person name="Fochler E."/>
            <person name="Read T.D."/>
            <person name="Tapia R."/>
            <person name="Johnson S."/>
            <person name="Bishop-Lilly K.A."/>
            <person name="Detter C."/>
            <person name="Han C."/>
            <person name="Sozhamannan S."/>
            <person name="Rosenzweig C.N."/>
            <person name="Skowronski E.W."/>
        </authorList>
    </citation>
    <scope>NUCLEOTIDE SEQUENCE [LARGE SCALE GENOMIC DNA]</scope>
    <source>
        <strain evidence="1 2">PIT1</strain>
    </source>
</reference>
<proteinExistence type="predicted"/>
<dbReference type="EMBL" id="PIQG01000001">
    <property type="protein sequence ID" value="RUO79546.1"/>
    <property type="molecule type" value="Genomic_DNA"/>
</dbReference>
<dbReference type="GO" id="GO:0016787">
    <property type="term" value="F:hydrolase activity"/>
    <property type="evidence" value="ECO:0007669"/>
    <property type="project" value="UniProtKB-KW"/>
</dbReference>
<accession>A0A432ZNY0</accession>
<sequence>MYTEHQIHSAAERIITLRHYHGSRERGETPKKTLILGPALGVPQRFYQTFCGWLVSAGYQVVSFDYYGIGDSRHGSLRRQDTGVLQWGELDAQAVIDWTERHCQSSKLVWFAHSVSGQLFGFIPRTDAIAEVITIATGSGYWRENTPALKPKAWVLWNILVPVLVPLFGYFPGQRVGIVGDIPKTAMWQWRRWCLHQDYILGVEDDHIRARFAAVKQPLQSVHIADDEMLTERNVAQVHDFYVNAKQQRMIYHAQQFGLERLGHFDIFRQSKTGKVWSQLYLPLLEQHPL</sequence>
<evidence type="ECO:0000313" key="1">
    <source>
        <dbReference type="EMBL" id="RUO79546.1"/>
    </source>
</evidence>
<dbReference type="InterPro" id="IPR017208">
    <property type="entry name" value="UCP037442_abhydr"/>
</dbReference>
<evidence type="ECO:0000313" key="2">
    <source>
        <dbReference type="Proteomes" id="UP000288279"/>
    </source>
</evidence>
<dbReference type="InterPro" id="IPR029058">
    <property type="entry name" value="AB_hydrolase_fold"/>
</dbReference>
<protein>
    <submittedName>
        <fullName evidence="1">Alpha/beta hydrolase</fullName>
    </submittedName>
</protein>
<keyword evidence="2" id="KW-1185">Reference proteome</keyword>
<dbReference type="SUPFAM" id="SSF53474">
    <property type="entry name" value="alpha/beta-Hydrolases"/>
    <property type="match status" value="1"/>
</dbReference>
<gene>
    <name evidence="1" type="ORF">CWI83_03300</name>
</gene>
<dbReference type="Proteomes" id="UP000288279">
    <property type="component" value="Unassembled WGS sequence"/>
</dbReference>
<dbReference type="Gene3D" id="3.40.50.1820">
    <property type="entry name" value="alpha/beta hydrolase"/>
    <property type="match status" value="1"/>
</dbReference>
<organism evidence="1 2">
    <name type="scientific">Pseudidiomarina taiwanensis</name>
    <dbReference type="NCBI Taxonomy" id="337250"/>
    <lineage>
        <taxon>Bacteria</taxon>
        <taxon>Pseudomonadati</taxon>
        <taxon>Pseudomonadota</taxon>
        <taxon>Gammaproteobacteria</taxon>
        <taxon>Alteromonadales</taxon>
        <taxon>Idiomarinaceae</taxon>
        <taxon>Pseudidiomarina</taxon>
    </lineage>
</organism>
<dbReference type="OrthoDB" id="9785076at2"/>